<sequence>MGVERRRFLGVMAAVAASGVLGGRATAAAATVSVPDWMSALPDKIALNNLTIPGTHDTAARKGALWLRTQDLTLAEQLQLGIRFFDIRCRVTGDSFAIHHDLLYLDLMFGDVLIACDTYLKAHPKESVLMRVKQEYSSESDAVFLRIFNDYLDRRGWRRLFFLENRIPTVGEVRGKVVLLANVSGLPGIPWGGGSRLVIQDEYNVPTLFDMQAKWEKVLAHFTKAQSATDGKLYVNFASGTGAGAAPSSVAGHVNPQLRDYAVSWPEKFPVTQNRPGLGVVPMDYPEDTDGLVTALIRCNSDAECVVP</sequence>
<dbReference type="SMART" id="SM00148">
    <property type="entry name" value="PLCXc"/>
    <property type="match status" value="1"/>
</dbReference>
<evidence type="ECO:0000256" key="1">
    <source>
        <dbReference type="ARBA" id="ARBA00001316"/>
    </source>
</evidence>
<evidence type="ECO:0000256" key="2">
    <source>
        <dbReference type="ARBA" id="ARBA00012581"/>
    </source>
</evidence>
<organism evidence="8 9">
    <name type="scientific">Allokutzneria multivorans</name>
    <dbReference type="NCBI Taxonomy" id="1142134"/>
    <lineage>
        <taxon>Bacteria</taxon>
        <taxon>Bacillati</taxon>
        <taxon>Actinomycetota</taxon>
        <taxon>Actinomycetes</taxon>
        <taxon>Pseudonocardiales</taxon>
        <taxon>Pseudonocardiaceae</taxon>
        <taxon>Allokutzneria</taxon>
    </lineage>
</organism>
<dbReference type="SUPFAM" id="SSF51695">
    <property type="entry name" value="PLC-like phosphodiesterases"/>
    <property type="match status" value="1"/>
</dbReference>
<evidence type="ECO:0000313" key="8">
    <source>
        <dbReference type="EMBL" id="GAA4020559.1"/>
    </source>
</evidence>
<evidence type="ECO:0000256" key="6">
    <source>
        <dbReference type="SAM" id="SignalP"/>
    </source>
</evidence>
<dbReference type="PROSITE" id="PS50007">
    <property type="entry name" value="PIPLC_X_DOMAIN"/>
    <property type="match status" value="1"/>
</dbReference>
<dbReference type="InterPro" id="IPR017946">
    <property type="entry name" value="PLC-like_Pdiesterase_TIM-brl"/>
</dbReference>
<dbReference type="CDD" id="cd08586">
    <property type="entry name" value="PI-PLCc_BcPLC_like"/>
    <property type="match status" value="1"/>
</dbReference>
<protein>
    <recommendedName>
        <fullName evidence="3">1-phosphatidylinositol phosphodiesterase</fullName>
        <ecNumber evidence="2">4.6.1.13</ecNumber>
    </recommendedName>
    <alternativeName>
        <fullName evidence="4">Phosphatidylinositol diacylglycerol-lyase</fullName>
    </alternativeName>
    <alternativeName>
        <fullName evidence="5">Phosphatidylinositol-specific phospholipase C</fullName>
    </alternativeName>
</protein>
<dbReference type="InterPro" id="IPR000909">
    <property type="entry name" value="PLipase_C_PInositol-sp_X_dom"/>
</dbReference>
<proteinExistence type="predicted"/>
<feature type="chain" id="PRO_5046612192" description="1-phosphatidylinositol phosphodiesterase" evidence="6">
    <location>
        <begin position="28"/>
        <end position="308"/>
    </location>
</feature>
<dbReference type="PROSITE" id="PS51318">
    <property type="entry name" value="TAT"/>
    <property type="match status" value="1"/>
</dbReference>
<dbReference type="EC" id="4.6.1.13" evidence="2"/>
<dbReference type="PANTHER" id="PTHR13593:SF113">
    <property type="entry name" value="SI:DKEY-266F7.9"/>
    <property type="match status" value="1"/>
</dbReference>
<comment type="caution">
    <text evidence="8">The sequence shown here is derived from an EMBL/GenBank/DDBJ whole genome shotgun (WGS) entry which is preliminary data.</text>
</comment>
<evidence type="ECO:0000256" key="3">
    <source>
        <dbReference type="ARBA" id="ARBA00019758"/>
    </source>
</evidence>
<evidence type="ECO:0000313" key="9">
    <source>
        <dbReference type="Proteomes" id="UP001501747"/>
    </source>
</evidence>
<dbReference type="InterPro" id="IPR051057">
    <property type="entry name" value="PI-PLC_domain"/>
</dbReference>
<accession>A0ABP7T3K2</accession>
<dbReference type="Pfam" id="PF00388">
    <property type="entry name" value="PI-PLC-X"/>
    <property type="match status" value="1"/>
</dbReference>
<dbReference type="Proteomes" id="UP001501747">
    <property type="component" value="Unassembled WGS sequence"/>
</dbReference>
<gene>
    <name evidence="8" type="primary">plcA</name>
    <name evidence="8" type="ORF">GCM10022247_50790</name>
</gene>
<evidence type="ECO:0000256" key="5">
    <source>
        <dbReference type="ARBA" id="ARBA00030782"/>
    </source>
</evidence>
<feature type="domain" description="Phosphatidylinositol-specific phospholipase C X" evidence="7">
    <location>
        <begin position="43"/>
        <end position="182"/>
    </location>
</feature>
<name>A0ABP7T3K2_9PSEU</name>
<comment type="catalytic activity">
    <reaction evidence="1">
        <text>a 1,2-diacyl-sn-glycero-3-phospho-(1D-myo-inositol) = 1D-myo-inositol 1,2-cyclic phosphate + a 1,2-diacyl-sn-glycerol</text>
        <dbReference type="Rhea" id="RHEA:17093"/>
        <dbReference type="ChEBI" id="CHEBI:17815"/>
        <dbReference type="ChEBI" id="CHEBI:57880"/>
        <dbReference type="ChEBI" id="CHEBI:58484"/>
        <dbReference type="EC" id="4.6.1.13"/>
    </reaction>
</comment>
<keyword evidence="6" id="KW-0732">Signal</keyword>
<dbReference type="RefSeq" id="WP_344879433.1">
    <property type="nucleotide sequence ID" value="NZ_BAABAL010000018.1"/>
</dbReference>
<feature type="signal peptide" evidence="6">
    <location>
        <begin position="1"/>
        <end position="27"/>
    </location>
</feature>
<dbReference type="Gene3D" id="3.20.20.190">
    <property type="entry name" value="Phosphatidylinositol (PI) phosphodiesterase"/>
    <property type="match status" value="1"/>
</dbReference>
<dbReference type="PANTHER" id="PTHR13593">
    <property type="match status" value="1"/>
</dbReference>
<reference evidence="9" key="1">
    <citation type="journal article" date="2019" name="Int. J. Syst. Evol. Microbiol.">
        <title>The Global Catalogue of Microorganisms (GCM) 10K type strain sequencing project: providing services to taxonomists for standard genome sequencing and annotation.</title>
        <authorList>
            <consortium name="The Broad Institute Genomics Platform"/>
            <consortium name="The Broad Institute Genome Sequencing Center for Infectious Disease"/>
            <person name="Wu L."/>
            <person name="Ma J."/>
        </authorList>
    </citation>
    <scope>NUCLEOTIDE SEQUENCE [LARGE SCALE GENOMIC DNA]</scope>
    <source>
        <strain evidence="9">JCM 17342</strain>
    </source>
</reference>
<dbReference type="EMBL" id="BAABAL010000018">
    <property type="protein sequence ID" value="GAA4020559.1"/>
    <property type="molecule type" value="Genomic_DNA"/>
</dbReference>
<evidence type="ECO:0000256" key="4">
    <source>
        <dbReference type="ARBA" id="ARBA00030474"/>
    </source>
</evidence>
<keyword evidence="9" id="KW-1185">Reference proteome</keyword>
<evidence type="ECO:0000259" key="7">
    <source>
        <dbReference type="SMART" id="SM00148"/>
    </source>
</evidence>
<dbReference type="InterPro" id="IPR006311">
    <property type="entry name" value="TAT_signal"/>
</dbReference>